<dbReference type="InterPro" id="IPR044068">
    <property type="entry name" value="CB"/>
</dbReference>
<sequence>MRGSIYSDQNCSLCGARFVYSSRKRGLFCPDHPQQQATARFRVHFGRGTQKRFKTFEEAERFLDGVRYEVDRGTFDPRDYKKGNPLGFITLAEKWLDIKEQEVKPRSFTNLNRYMKAAMSSWGDTNIKQIGYAEIEDFLFSQKVSDKTRSNIKSCLHTFWTWLRKRRVITLQQFPEFPEIKFNLGFRKIIDKDTQEKIIDEVKRISYHRNPKIWLGIKWLATYVSIRPGELLKMTERDIDTKLGYFIVLHTKEGKEKLVPMIEEDKELIESMPTGLPHLSFFRHGRGVSGVKPGQPFGEKYLYKWWKKACSNLGIDGIDLYGGTRHSTVTALRKQFSPEQIKAGTMHSTNKAFDRYLQVQTDDALSIYEASRSGKRMANKNGNRKLSKLP</sequence>
<dbReference type="SUPFAM" id="SSF56349">
    <property type="entry name" value="DNA breaking-rejoining enzymes"/>
    <property type="match status" value="1"/>
</dbReference>
<dbReference type="Gene3D" id="1.10.443.10">
    <property type="entry name" value="Intergrase catalytic core"/>
    <property type="match status" value="1"/>
</dbReference>
<evidence type="ECO:0000313" key="8">
    <source>
        <dbReference type="Proteomes" id="UP000199073"/>
    </source>
</evidence>
<dbReference type="EMBL" id="FNJI01000017">
    <property type="protein sequence ID" value="SDP38027.1"/>
    <property type="molecule type" value="Genomic_DNA"/>
</dbReference>
<evidence type="ECO:0000259" key="6">
    <source>
        <dbReference type="PROSITE" id="PS51900"/>
    </source>
</evidence>
<dbReference type="Proteomes" id="UP000199073">
    <property type="component" value="Unassembled WGS sequence"/>
</dbReference>
<accession>A0A1H0S8N2</accession>
<protein>
    <submittedName>
        <fullName evidence="7">Integrase</fullName>
    </submittedName>
</protein>
<dbReference type="PROSITE" id="PS51898">
    <property type="entry name" value="TYR_RECOMBINASE"/>
    <property type="match status" value="1"/>
</dbReference>
<dbReference type="GO" id="GO:0003677">
    <property type="term" value="F:DNA binding"/>
    <property type="evidence" value="ECO:0007669"/>
    <property type="project" value="UniProtKB-UniRule"/>
</dbReference>
<dbReference type="Pfam" id="PF00589">
    <property type="entry name" value="Phage_integrase"/>
    <property type="match status" value="1"/>
</dbReference>
<organism evidence="7 8">
    <name type="scientific">Desulforhopalus singaporensis</name>
    <dbReference type="NCBI Taxonomy" id="91360"/>
    <lineage>
        <taxon>Bacteria</taxon>
        <taxon>Pseudomonadati</taxon>
        <taxon>Thermodesulfobacteriota</taxon>
        <taxon>Desulfobulbia</taxon>
        <taxon>Desulfobulbales</taxon>
        <taxon>Desulfocapsaceae</taxon>
        <taxon>Desulforhopalus</taxon>
    </lineage>
</organism>
<dbReference type="InterPro" id="IPR010998">
    <property type="entry name" value="Integrase_recombinase_N"/>
</dbReference>
<proteinExistence type="predicted"/>
<dbReference type="Gene3D" id="1.10.150.130">
    <property type="match status" value="1"/>
</dbReference>
<evidence type="ECO:0000256" key="3">
    <source>
        <dbReference type="ARBA" id="ARBA00023172"/>
    </source>
</evidence>
<dbReference type="InterPro" id="IPR013762">
    <property type="entry name" value="Integrase-like_cat_sf"/>
</dbReference>
<dbReference type="AlphaFoldDB" id="A0A1H0S8N2"/>
<dbReference type="InterPro" id="IPR002104">
    <property type="entry name" value="Integrase_catalytic"/>
</dbReference>
<dbReference type="PROSITE" id="PS51900">
    <property type="entry name" value="CB"/>
    <property type="match status" value="1"/>
</dbReference>
<gene>
    <name evidence="7" type="ORF">SAMN05660330_02591</name>
</gene>
<feature type="domain" description="Tyr recombinase" evidence="5">
    <location>
        <begin position="185"/>
        <end position="369"/>
    </location>
</feature>
<keyword evidence="8" id="KW-1185">Reference proteome</keyword>
<evidence type="ECO:0000259" key="5">
    <source>
        <dbReference type="PROSITE" id="PS51898"/>
    </source>
</evidence>
<evidence type="ECO:0000256" key="2">
    <source>
        <dbReference type="ARBA" id="ARBA00023125"/>
    </source>
</evidence>
<keyword evidence="3" id="KW-0233">DNA recombination</keyword>
<evidence type="ECO:0000256" key="1">
    <source>
        <dbReference type="ARBA" id="ARBA00022908"/>
    </source>
</evidence>
<keyword evidence="2 4" id="KW-0238">DNA-binding</keyword>
<feature type="domain" description="Core-binding (CB)" evidence="6">
    <location>
        <begin position="86"/>
        <end position="164"/>
    </location>
</feature>
<evidence type="ECO:0000256" key="4">
    <source>
        <dbReference type="PROSITE-ProRule" id="PRU01248"/>
    </source>
</evidence>
<dbReference type="InterPro" id="IPR011010">
    <property type="entry name" value="DNA_brk_join_enz"/>
</dbReference>
<name>A0A1H0S8N2_9BACT</name>
<reference evidence="7 8" key="1">
    <citation type="submission" date="2016-10" db="EMBL/GenBank/DDBJ databases">
        <authorList>
            <person name="de Groot N.N."/>
        </authorList>
    </citation>
    <scope>NUCLEOTIDE SEQUENCE [LARGE SCALE GENOMIC DNA]</scope>
    <source>
        <strain evidence="7 8">DSM 12130</strain>
    </source>
</reference>
<dbReference type="GO" id="GO:0006310">
    <property type="term" value="P:DNA recombination"/>
    <property type="evidence" value="ECO:0007669"/>
    <property type="project" value="UniProtKB-KW"/>
</dbReference>
<dbReference type="GO" id="GO:0015074">
    <property type="term" value="P:DNA integration"/>
    <property type="evidence" value="ECO:0007669"/>
    <property type="project" value="UniProtKB-KW"/>
</dbReference>
<keyword evidence="1" id="KW-0229">DNA integration</keyword>
<evidence type="ECO:0000313" key="7">
    <source>
        <dbReference type="EMBL" id="SDP38027.1"/>
    </source>
</evidence>